<dbReference type="InterPro" id="IPR049368">
    <property type="entry name" value="FkbO_Hyg5-like_N"/>
</dbReference>
<dbReference type="Proteomes" id="UP000649573">
    <property type="component" value="Unassembled WGS sequence"/>
</dbReference>
<dbReference type="EMBL" id="BMRE01000094">
    <property type="protein sequence ID" value="GGU85226.1"/>
    <property type="molecule type" value="Genomic_DNA"/>
</dbReference>
<dbReference type="NCBIfam" id="TIGR04444">
    <property type="entry name" value="chori_FkbO_Hyg5"/>
    <property type="match status" value="1"/>
</dbReference>
<dbReference type="Gene3D" id="3.30.1330.40">
    <property type="entry name" value="RutC-like"/>
    <property type="match status" value="1"/>
</dbReference>
<name>A0ABQ2VG39_9PSEU</name>
<protein>
    <submittedName>
        <fullName evidence="2">Pteridine-dependent deoxygenase like protein</fullName>
    </submittedName>
</protein>
<evidence type="ECO:0000313" key="3">
    <source>
        <dbReference type="Proteomes" id="UP000649573"/>
    </source>
</evidence>
<evidence type="ECO:0000259" key="1">
    <source>
        <dbReference type="Pfam" id="PF21168"/>
    </source>
</evidence>
<organism evidence="2 3">
    <name type="scientific">Lentzea flava</name>
    <dbReference type="NCBI Taxonomy" id="103732"/>
    <lineage>
        <taxon>Bacteria</taxon>
        <taxon>Bacillati</taxon>
        <taxon>Actinomycetota</taxon>
        <taxon>Actinomycetes</taxon>
        <taxon>Pseudonocardiales</taxon>
        <taxon>Pseudonocardiaceae</taxon>
        <taxon>Lentzea</taxon>
    </lineage>
</organism>
<keyword evidence="3" id="KW-1185">Reference proteome</keyword>
<reference evidence="3" key="1">
    <citation type="journal article" date="2019" name="Int. J. Syst. Evol. Microbiol.">
        <title>The Global Catalogue of Microorganisms (GCM) 10K type strain sequencing project: providing services to taxonomists for standard genome sequencing and annotation.</title>
        <authorList>
            <consortium name="The Broad Institute Genomics Platform"/>
            <consortium name="The Broad Institute Genome Sequencing Center for Infectious Disease"/>
            <person name="Wu L."/>
            <person name="Ma J."/>
        </authorList>
    </citation>
    <scope>NUCLEOTIDE SEQUENCE [LARGE SCALE GENOMIC DNA]</scope>
    <source>
        <strain evidence="3">JCM 3296</strain>
    </source>
</reference>
<accession>A0ABQ2VG39</accession>
<feature type="domain" description="Chorismatase FkbO/Hyg5-like N-terminal" evidence="1">
    <location>
        <begin position="15"/>
        <end position="136"/>
    </location>
</feature>
<evidence type="ECO:0000313" key="2">
    <source>
        <dbReference type="EMBL" id="GGU85226.1"/>
    </source>
</evidence>
<dbReference type="SUPFAM" id="SSF55298">
    <property type="entry name" value="YjgF-like"/>
    <property type="match status" value="1"/>
</dbReference>
<dbReference type="Pfam" id="PF21168">
    <property type="entry name" value="FkbO_Hyg5-like_N"/>
    <property type="match status" value="1"/>
</dbReference>
<dbReference type="InterPro" id="IPR035959">
    <property type="entry name" value="RutC-like_sf"/>
</dbReference>
<gene>
    <name evidence="2" type="primary">rapK</name>
    <name evidence="2" type="ORF">GCM10010178_89250</name>
</gene>
<proteinExistence type="predicted"/>
<sequence>MTVHMVNGSGIAVEEVWRTDRPVRSGAWGEAVFSEDGELLFYAARLGPQPIYRERVRELYENALRFTWERGYTDLVRMWNLIGDITGPNAEGAEIYRDFCVGRAEAFATWEAQFPQLPAATGIGTLSPGIDLCFLATKQGRTVHLENPRQTPAYQYPSRYGPRSPSFARATFLHGEQTSSLFVSGTASILGEDTAHAGDIERQTLETLRNIDVLVGRDNLSRHGLHGYGYAVQDLDQVKVYVRDPEHIATVRDICAQTFHSETEIAYFNVGVCRPDLLVEIEGVCR</sequence>
<dbReference type="InterPro" id="IPR031038">
    <property type="entry name" value="Chori_FkbO_Hyg5"/>
</dbReference>
<comment type="caution">
    <text evidence="2">The sequence shown here is derived from an EMBL/GenBank/DDBJ whole genome shotgun (WGS) entry which is preliminary data.</text>
</comment>